<feature type="domain" description="Gfo/Idh/MocA-like oxidoreductase N-terminal" evidence="11">
    <location>
        <begin position="4"/>
        <end position="121"/>
    </location>
</feature>
<name>A0A9N9MMR5_9CUCU</name>
<dbReference type="Pfam" id="PF22725">
    <property type="entry name" value="GFO_IDH_MocA_C3"/>
    <property type="match status" value="1"/>
</dbReference>
<dbReference type="PANTHER" id="PTHR22604">
    <property type="entry name" value="OXIDOREDUCTASES"/>
    <property type="match status" value="1"/>
</dbReference>
<keyword evidence="2" id="KW-0560">Oxidoreductase</keyword>
<dbReference type="SUPFAM" id="SSF51735">
    <property type="entry name" value="NAD(P)-binding Rossmann-fold domains"/>
    <property type="match status" value="1"/>
</dbReference>
<evidence type="ECO:0000256" key="3">
    <source>
        <dbReference type="ARBA" id="ARBA00038853"/>
    </source>
</evidence>
<evidence type="ECO:0000313" key="13">
    <source>
        <dbReference type="EMBL" id="CAG9765470.1"/>
    </source>
</evidence>
<evidence type="ECO:0000256" key="10">
    <source>
        <dbReference type="ARBA" id="ARBA00049233"/>
    </source>
</evidence>
<dbReference type="SUPFAM" id="SSF55347">
    <property type="entry name" value="Glyceraldehyde-3-phosphate dehydrogenase-like, C-terminal domain"/>
    <property type="match status" value="1"/>
</dbReference>
<proteinExistence type="inferred from homology"/>
<evidence type="ECO:0000256" key="4">
    <source>
        <dbReference type="ARBA" id="ARBA00038984"/>
    </source>
</evidence>
<dbReference type="Pfam" id="PF01408">
    <property type="entry name" value="GFO_IDH_MocA"/>
    <property type="match status" value="1"/>
</dbReference>
<feature type="domain" description="GFO/IDH/MocA-like oxidoreductase" evidence="12">
    <location>
        <begin position="132"/>
        <end position="247"/>
    </location>
</feature>
<dbReference type="GO" id="GO:0047837">
    <property type="term" value="F:D-xylose 1-dehydrogenase (NADP+) activity"/>
    <property type="evidence" value="ECO:0007669"/>
    <property type="project" value="UniProtKB-EC"/>
</dbReference>
<evidence type="ECO:0000256" key="5">
    <source>
        <dbReference type="ARBA" id="ARBA00040603"/>
    </source>
</evidence>
<dbReference type="EMBL" id="OU892278">
    <property type="protein sequence ID" value="CAG9765470.1"/>
    <property type="molecule type" value="Genomic_DNA"/>
</dbReference>
<evidence type="ECO:0000256" key="1">
    <source>
        <dbReference type="ARBA" id="ARBA00010928"/>
    </source>
</evidence>
<comment type="similarity">
    <text evidence="1">Belongs to the Gfo/Idh/MocA family.</text>
</comment>
<organism evidence="13 14">
    <name type="scientific">Ceutorhynchus assimilis</name>
    <name type="common">cabbage seed weevil</name>
    <dbReference type="NCBI Taxonomy" id="467358"/>
    <lineage>
        <taxon>Eukaryota</taxon>
        <taxon>Metazoa</taxon>
        <taxon>Ecdysozoa</taxon>
        <taxon>Arthropoda</taxon>
        <taxon>Hexapoda</taxon>
        <taxon>Insecta</taxon>
        <taxon>Pterygota</taxon>
        <taxon>Neoptera</taxon>
        <taxon>Endopterygota</taxon>
        <taxon>Coleoptera</taxon>
        <taxon>Polyphaga</taxon>
        <taxon>Cucujiformia</taxon>
        <taxon>Curculionidae</taxon>
        <taxon>Ceutorhynchinae</taxon>
        <taxon>Ceutorhynchus</taxon>
    </lineage>
</organism>
<evidence type="ECO:0000313" key="14">
    <source>
        <dbReference type="Proteomes" id="UP001152799"/>
    </source>
</evidence>
<reference evidence="13" key="1">
    <citation type="submission" date="2022-01" db="EMBL/GenBank/DDBJ databases">
        <authorList>
            <person name="King R."/>
        </authorList>
    </citation>
    <scope>NUCLEOTIDE SEQUENCE</scope>
</reference>
<evidence type="ECO:0000256" key="2">
    <source>
        <dbReference type="ARBA" id="ARBA00023002"/>
    </source>
</evidence>
<evidence type="ECO:0000259" key="12">
    <source>
        <dbReference type="Pfam" id="PF22725"/>
    </source>
</evidence>
<evidence type="ECO:0000259" key="11">
    <source>
        <dbReference type="Pfam" id="PF01408"/>
    </source>
</evidence>
<protein>
    <recommendedName>
        <fullName evidence="5">Trans-1,2-dihydrobenzene-1,2-diol dehydrogenase</fullName>
        <ecNumber evidence="4">1.1.1.179</ecNumber>
        <ecNumber evidence="3">1.3.1.20</ecNumber>
    </recommendedName>
    <alternativeName>
        <fullName evidence="8">D-xylose 1-dehydrogenase</fullName>
    </alternativeName>
    <alternativeName>
        <fullName evidence="7">D-xylose-NADP dehydrogenase</fullName>
    </alternativeName>
    <alternativeName>
        <fullName evidence="6">Dimeric dihydrodiol dehydrogenase</fullName>
    </alternativeName>
</protein>
<keyword evidence="14" id="KW-1185">Reference proteome</keyword>
<evidence type="ECO:0000256" key="8">
    <source>
        <dbReference type="ARBA" id="ARBA00043025"/>
    </source>
</evidence>
<dbReference type="GO" id="GO:0000166">
    <property type="term" value="F:nucleotide binding"/>
    <property type="evidence" value="ECO:0007669"/>
    <property type="project" value="InterPro"/>
</dbReference>
<dbReference type="Gene3D" id="3.30.360.10">
    <property type="entry name" value="Dihydrodipicolinate Reductase, domain 2"/>
    <property type="match status" value="1"/>
</dbReference>
<dbReference type="InterPro" id="IPR055170">
    <property type="entry name" value="GFO_IDH_MocA-like_dom"/>
</dbReference>
<dbReference type="GO" id="GO:0047115">
    <property type="term" value="F:trans-1,2-dihydrobenzene-1,2-diol dehydrogenase activity"/>
    <property type="evidence" value="ECO:0007669"/>
    <property type="project" value="UniProtKB-EC"/>
</dbReference>
<dbReference type="InterPro" id="IPR036291">
    <property type="entry name" value="NAD(P)-bd_dom_sf"/>
</dbReference>
<dbReference type="Gene3D" id="3.40.50.720">
    <property type="entry name" value="NAD(P)-binding Rossmann-like Domain"/>
    <property type="match status" value="1"/>
</dbReference>
<evidence type="ECO:0000256" key="6">
    <source>
        <dbReference type="ARBA" id="ARBA00042926"/>
    </source>
</evidence>
<dbReference type="InterPro" id="IPR050984">
    <property type="entry name" value="Gfo/Idh/MocA_domain"/>
</dbReference>
<accession>A0A9N9MMR5</accession>
<comment type="catalytic activity">
    <reaction evidence="9">
        <text>(1R,2R)-1,2-dihydrobenzene-1,2-diol + NADP(+) = catechol + NADPH + H(+)</text>
        <dbReference type="Rhea" id="RHEA:16729"/>
        <dbReference type="ChEBI" id="CHEBI:10702"/>
        <dbReference type="ChEBI" id="CHEBI:15378"/>
        <dbReference type="ChEBI" id="CHEBI:18135"/>
        <dbReference type="ChEBI" id="CHEBI:57783"/>
        <dbReference type="ChEBI" id="CHEBI:58349"/>
        <dbReference type="EC" id="1.3.1.20"/>
    </reaction>
</comment>
<gene>
    <name evidence="13" type="ORF">CEUTPL_LOCUS6075</name>
</gene>
<dbReference type="AlphaFoldDB" id="A0A9N9MMR5"/>
<comment type="catalytic activity">
    <reaction evidence="10">
        <text>D-xylose + NADP(+) = D-xylono-1,5-lactone + NADPH + H(+)</text>
        <dbReference type="Rhea" id="RHEA:22000"/>
        <dbReference type="ChEBI" id="CHEBI:15378"/>
        <dbReference type="ChEBI" id="CHEBI:15867"/>
        <dbReference type="ChEBI" id="CHEBI:53455"/>
        <dbReference type="ChEBI" id="CHEBI:57783"/>
        <dbReference type="ChEBI" id="CHEBI:58349"/>
        <dbReference type="EC" id="1.1.1.179"/>
    </reaction>
</comment>
<dbReference type="EC" id="1.1.1.179" evidence="4"/>
<dbReference type="PANTHER" id="PTHR22604:SF105">
    <property type="entry name" value="TRANS-1,2-DIHYDROBENZENE-1,2-DIOL DEHYDROGENASE"/>
    <property type="match status" value="1"/>
</dbReference>
<dbReference type="OrthoDB" id="2129491at2759"/>
<dbReference type="EC" id="1.3.1.20" evidence="3"/>
<dbReference type="InterPro" id="IPR000683">
    <property type="entry name" value="Gfo/Idh/MocA-like_OxRdtase_N"/>
</dbReference>
<evidence type="ECO:0000256" key="7">
    <source>
        <dbReference type="ARBA" id="ARBA00042988"/>
    </source>
</evidence>
<sequence>MALKWGIASTGKIANDFVTALKSLSQKEHQVVAVAARSLDSSEEFAKNHKIPNAYEGYVNLATDPKVQVVYIGVLNPQHYDVAKLMLQHNKHVLVEKPLTLNEKQTRSLIELARNKKLFLMEAVWSRFFPVYKEVAKLIKNGIIGDVRFVSVTFGFPISDVPRVTQKNLGGSATLDIGVYILQFQQLIFRGLKPESIVAAGHLNNEKVDVTASAIFKYPDNKTAVVTCDATAEMPNEGLIVGTKGVIKIPKFWAPTSYKLNEEIKEFPLIENEGKFNYFNSAGLAYQAMEVRQKILEGKIESDIMPHEESIQLANWMDFVRSEIGADV</sequence>
<evidence type="ECO:0000256" key="9">
    <source>
        <dbReference type="ARBA" id="ARBA00047423"/>
    </source>
</evidence>
<dbReference type="Proteomes" id="UP001152799">
    <property type="component" value="Chromosome 2"/>
</dbReference>